<dbReference type="AlphaFoldDB" id="A0A9D1KUU8"/>
<accession>A0A9D1KUU8</accession>
<reference evidence="1" key="2">
    <citation type="journal article" date="2021" name="PeerJ">
        <title>Extensive microbial diversity within the chicken gut microbiome revealed by metagenomics and culture.</title>
        <authorList>
            <person name="Gilroy R."/>
            <person name="Ravi A."/>
            <person name="Getino M."/>
            <person name="Pursley I."/>
            <person name="Horton D.L."/>
            <person name="Alikhan N.F."/>
            <person name="Baker D."/>
            <person name="Gharbi K."/>
            <person name="Hall N."/>
            <person name="Watson M."/>
            <person name="Adriaenssens E.M."/>
            <person name="Foster-Nyarko E."/>
            <person name="Jarju S."/>
            <person name="Secka A."/>
            <person name="Antonio M."/>
            <person name="Oren A."/>
            <person name="Chaudhuri R.R."/>
            <person name="La Ragione R."/>
            <person name="Hildebrand F."/>
            <person name="Pallen M.J."/>
        </authorList>
    </citation>
    <scope>NUCLEOTIDE SEQUENCE</scope>
    <source>
        <strain evidence="1">CHK176-22527</strain>
    </source>
</reference>
<evidence type="ECO:0000313" key="2">
    <source>
        <dbReference type="Proteomes" id="UP000824159"/>
    </source>
</evidence>
<dbReference type="EMBL" id="DVLX01000043">
    <property type="protein sequence ID" value="HIT99392.1"/>
    <property type="molecule type" value="Genomic_DNA"/>
</dbReference>
<dbReference type="Proteomes" id="UP000824159">
    <property type="component" value="Unassembled WGS sequence"/>
</dbReference>
<protein>
    <submittedName>
        <fullName evidence="1">Uncharacterized protein</fullName>
    </submittedName>
</protein>
<gene>
    <name evidence="1" type="ORF">IAD12_03955</name>
</gene>
<comment type="caution">
    <text evidence="1">The sequence shown here is derived from an EMBL/GenBank/DDBJ whole genome shotgun (WGS) entry which is preliminary data.</text>
</comment>
<proteinExistence type="predicted"/>
<reference evidence="1" key="1">
    <citation type="submission" date="2020-10" db="EMBL/GenBank/DDBJ databases">
        <authorList>
            <person name="Gilroy R."/>
        </authorList>
    </citation>
    <scope>NUCLEOTIDE SEQUENCE</scope>
    <source>
        <strain evidence="1">CHK176-22527</strain>
    </source>
</reference>
<name>A0A9D1KUU8_9FIRM</name>
<sequence length="156" mass="17948">MSCKNGKIYFNEHVSGTRRGITKDVVRVYSLARKIYLGELIKERKEICAELGKAVCKASDIITENRSEKVLERFHMLDRSRIKLPPEKWRWANSPYCSNTYAKEYLKYVTDGGRIMRSKSERMIGNKLEEAGIAYRYEAELNIVSTEKAAGSSIEI</sequence>
<evidence type="ECO:0000313" key="1">
    <source>
        <dbReference type="EMBL" id="HIT99392.1"/>
    </source>
</evidence>
<organism evidence="1 2">
    <name type="scientific">Candidatus Allocopromorpha excrementavium</name>
    <dbReference type="NCBI Taxonomy" id="2840741"/>
    <lineage>
        <taxon>Bacteria</taxon>
        <taxon>Bacillati</taxon>
        <taxon>Bacillota</taxon>
        <taxon>Clostridia</taxon>
        <taxon>Eubacteriales</taxon>
        <taxon>Eubacteriaceae</taxon>
        <taxon>Eubacteriaceae incertae sedis</taxon>
        <taxon>Candidatus Allocopromorpha</taxon>
    </lineage>
</organism>